<proteinExistence type="predicted"/>
<comment type="caution">
    <text evidence="10">The sequence shown here is derived from an EMBL/GenBank/DDBJ whole genome shotgun (WGS) entry which is preliminary data.</text>
</comment>
<feature type="domain" description="Aminoglycoside phosphotransferase" evidence="9">
    <location>
        <begin position="57"/>
        <end position="279"/>
    </location>
</feature>
<name>A0A0F4XVR2_9PSED</name>
<evidence type="ECO:0000256" key="8">
    <source>
        <dbReference type="ARBA" id="ARBA00040505"/>
    </source>
</evidence>
<dbReference type="AlphaFoldDB" id="A0A0F4XVR2"/>
<protein>
    <recommendedName>
        <fullName evidence="8">Hydroxylysine kinase</fullName>
        <ecNumber evidence="7">2.7.1.81</ecNumber>
    </recommendedName>
</protein>
<accession>A0A0F4XVR2</accession>
<comment type="function">
    <text evidence="6">Catalyzes the GTP-dependent phosphorylation of 5-hydroxy-L-lysine.</text>
</comment>
<keyword evidence="4" id="KW-0418">Kinase</keyword>
<dbReference type="OrthoDB" id="156345at2"/>
<dbReference type="PANTHER" id="PTHR21064:SF1">
    <property type="entry name" value="HYDROXYLYSINE KINASE"/>
    <property type="match status" value="1"/>
</dbReference>
<dbReference type="GO" id="GO:0005737">
    <property type="term" value="C:cytoplasm"/>
    <property type="evidence" value="ECO:0007669"/>
    <property type="project" value="UniProtKB-SubCell"/>
</dbReference>
<organism evidence="10 11">
    <name type="scientific">Pseudomonas kilonensis</name>
    <dbReference type="NCBI Taxonomy" id="132476"/>
    <lineage>
        <taxon>Bacteria</taxon>
        <taxon>Pseudomonadati</taxon>
        <taxon>Pseudomonadota</taxon>
        <taxon>Gammaproteobacteria</taxon>
        <taxon>Pseudomonadales</taxon>
        <taxon>Pseudomonadaceae</taxon>
        <taxon>Pseudomonas</taxon>
    </lineage>
</organism>
<sequence>MTINGLSLSLSNMTTAVEETPLADVEALVLGRYGKSVRCTRISCERDELFHVFSVDGLQYILRMSNPADDHATIDMQIQALAWLAERAPHIPVPLLIASPSGETSFEAKVGDNPRRIIWMTSFLDGLALPKSVSSQAQLRNIGISLAELGLALRGFNHPGADRVLAWDIQQAAACREMLPSTQHADGNKPWDLVRAGFDYFDEVVYSRLINMRSQVVHADFNPHNILMDEGRHDEVSGILDFGDMVATQLINDIAIAASYHTNGDHPLSKVAEMLGAYHRVLPLLLEEVDLLYDLIITRLCTAIAITEFRARLYPANRHYILKNTGVAWYGLQRLAQVSRADAQSILRKACNLE</sequence>
<keyword evidence="2" id="KW-0963">Cytoplasm</keyword>
<evidence type="ECO:0000256" key="2">
    <source>
        <dbReference type="ARBA" id="ARBA00022490"/>
    </source>
</evidence>
<evidence type="ECO:0000256" key="5">
    <source>
        <dbReference type="ARBA" id="ARBA00036820"/>
    </source>
</evidence>
<evidence type="ECO:0000313" key="11">
    <source>
        <dbReference type="Proteomes" id="UP000033662"/>
    </source>
</evidence>
<keyword evidence="3" id="KW-0808">Transferase</keyword>
<dbReference type="PATRIC" id="fig|132476.4.peg.151"/>
<dbReference type="EMBL" id="JZXC01000001">
    <property type="protein sequence ID" value="KKA09910.1"/>
    <property type="molecule type" value="Genomic_DNA"/>
</dbReference>
<dbReference type="InterPro" id="IPR050249">
    <property type="entry name" value="Pseudomonas-type_ThrB"/>
</dbReference>
<dbReference type="PANTHER" id="PTHR21064">
    <property type="entry name" value="AMINOGLYCOSIDE PHOSPHOTRANSFERASE DOMAIN-CONTAINING PROTEIN-RELATED"/>
    <property type="match status" value="1"/>
</dbReference>
<dbReference type="EC" id="2.7.1.81" evidence="7"/>
<dbReference type="Pfam" id="PF01636">
    <property type="entry name" value="APH"/>
    <property type="match status" value="1"/>
</dbReference>
<dbReference type="SUPFAM" id="SSF56112">
    <property type="entry name" value="Protein kinase-like (PK-like)"/>
    <property type="match status" value="1"/>
</dbReference>
<dbReference type="InterPro" id="IPR011009">
    <property type="entry name" value="Kinase-like_dom_sf"/>
</dbReference>
<evidence type="ECO:0000256" key="6">
    <source>
        <dbReference type="ARBA" id="ARBA00037368"/>
    </source>
</evidence>
<dbReference type="Proteomes" id="UP000033662">
    <property type="component" value="Unassembled WGS sequence"/>
</dbReference>
<comment type="subcellular location">
    <subcellularLocation>
        <location evidence="1">Cytoplasm</location>
    </subcellularLocation>
</comment>
<evidence type="ECO:0000256" key="3">
    <source>
        <dbReference type="ARBA" id="ARBA00022679"/>
    </source>
</evidence>
<evidence type="ECO:0000259" key="9">
    <source>
        <dbReference type="Pfam" id="PF01636"/>
    </source>
</evidence>
<dbReference type="InterPro" id="IPR002575">
    <property type="entry name" value="Aminoglycoside_PTrfase"/>
</dbReference>
<evidence type="ECO:0000256" key="7">
    <source>
        <dbReference type="ARBA" id="ARBA00038873"/>
    </source>
</evidence>
<gene>
    <name evidence="10" type="ORF">VP02_00695</name>
</gene>
<reference evidence="10 11" key="1">
    <citation type="submission" date="2015-03" db="EMBL/GenBank/DDBJ databases">
        <title>Pseudomonas fluorescens 1855-344 Genome sequencing and assembly.</title>
        <authorList>
            <person name="Eng W.W.H."/>
            <person name="Gan H.M."/>
            <person name="Savka M.A."/>
        </authorList>
    </citation>
    <scope>NUCLEOTIDE SEQUENCE [LARGE SCALE GENOMIC DNA]</scope>
    <source>
        <strain evidence="10 11">1855-344</strain>
    </source>
</reference>
<dbReference type="Gene3D" id="3.90.1200.10">
    <property type="match status" value="1"/>
</dbReference>
<evidence type="ECO:0000256" key="4">
    <source>
        <dbReference type="ARBA" id="ARBA00022777"/>
    </source>
</evidence>
<evidence type="ECO:0000313" key="10">
    <source>
        <dbReference type="EMBL" id="KKA09910.1"/>
    </source>
</evidence>
<dbReference type="GO" id="GO:0047992">
    <property type="term" value="F:hydroxylysine kinase activity"/>
    <property type="evidence" value="ECO:0007669"/>
    <property type="project" value="UniProtKB-EC"/>
</dbReference>
<evidence type="ECO:0000256" key="1">
    <source>
        <dbReference type="ARBA" id="ARBA00004496"/>
    </source>
</evidence>
<comment type="catalytic activity">
    <reaction evidence="5">
        <text>(5R)-5-hydroxy-L-lysine + GTP = (5R)-5-phosphooxy-L-lysine + GDP + H(+)</text>
        <dbReference type="Rhea" id="RHEA:19049"/>
        <dbReference type="ChEBI" id="CHEBI:15378"/>
        <dbReference type="ChEBI" id="CHEBI:37565"/>
        <dbReference type="ChEBI" id="CHEBI:57882"/>
        <dbReference type="ChEBI" id="CHEBI:58189"/>
        <dbReference type="ChEBI" id="CHEBI:58357"/>
        <dbReference type="EC" id="2.7.1.81"/>
    </reaction>
</comment>